<reference evidence="3" key="1">
    <citation type="submission" date="2020-08" db="EMBL/GenBank/DDBJ databases">
        <title>Plant Genome Project.</title>
        <authorList>
            <person name="Zhang R.-G."/>
        </authorList>
    </citation>
    <scope>NUCLEOTIDE SEQUENCE</scope>
    <source>
        <strain evidence="3">WSP0</strain>
        <tissue evidence="3">Leaf</tissue>
    </source>
</reference>
<keyword evidence="4" id="KW-1185">Reference proteome</keyword>
<keyword evidence="2" id="KW-0472">Membrane</keyword>
<feature type="transmembrane region" description="Helical" evidence="2">
    <location>
        <begin position="65"/>
        <end position="90"/>
    </location>
</feature>
<evidence type="ECO:0000256" key="2">
    <source>
        <dbReference type="SAM" id="Phobius"/>
    </source>
</evidence>
<dbReference type="EMBL" id="JACTNZ010000011">
    <property type="protein sequence ID" value="KAG5526748.1"/>
    <property type="molecule type" value="Genomic_DNA"/>
</dbReference>
<evidence type="ECO:0008006" key="5">
    <source>
        <dbReference type="Google" id="ProtNLM"/>
    </source>
</evidence>
<dbReference type="AlphaFoldDB" id="A0AAV6IDM6"/>
<feature type="compositionally biased region" description="Low complexity" evidence="1">
    <location>
        <begin position="106"/>
        <end position="115"/>
    </location>
</feature>
<evidence type="ECO:0000313" key="3">
    <source>
        <dbReference type="EMBL" id="KAG5526748.1"/>
    </source>
</evidence>
<dbReference type="Proteomes" id="UP000823749">
    <property type="component" value="Chromosome 11"/>
</dbReference>
<feature type="region of interest" description="Disordered" evidence="1">
    <location>
        <begin position="96"/>
        <end position="121"/>
    </location>
</feature>
<accession>A0AAV6IDM6</accession>
<keyword evidence="2" id="KW-0812">Transmembrane</keyword>
<gene>
    <name evidence="3" type="ORF">RHGRI_032865</name>
</gene>
<keyword evidence="2" id="KW-1133">Transmembrane helix</keyword>
<sequence>MGEAPPPCRIITSCLSNINAFFRISNPKIFHLFIISSTATFLLGTAMIIEWFYHGQHHPGYRWFVYFAPSIVVFPIIMLIVCLVSAQILVKKGEDNKHSSPVIDRSNSGQSSSSSETRKTKRLKIQDGEVLFELVDTSTDDEEAIVQVGEQGCMGRYTYLDLRRSLSCQLSTSVVPNKKSKMKRWMSF</sequence>
<evidence type="ECO:0000313" key="4">
    <source>
        <dbReference type="Proteomes" id="UP000823749"/>
    </source>
</evidence>
<name>A0AAV6IDM6_9ERIC</name>
<proteinExistence type="predicted"/>
<evidence type="ECO:0000256" key="1">
    <source>
        <dbReference type="SAM" id="MobiDB-lite"/>
    </source>
</evidence>
<comment type="caution">
    <text evidence="3">The sequence shown here is derived from an EMBL/GenBank/DDBJ whole genome shotgun (WGS) entry which is preliminary data.</text>
</comment>
<feature type="transmembrane region" description="Helical" evidence="2">
    <location>
        <begin position="29"/>
        <end position="53"/>
    </location>
</feature>
<organism evidence="3 4">
    <name type="scientific">Rhododendron griersonianum</name>
    <dbReference type="NCBI Taxonomy" id="479676"/>
    <lineage>
        <taxon>Eukaryota</taxon>
        <taxon>Viridiplantae</taxon>
        <taxon>Streptophyta</taxon>
        <taxon>Embryophyta</taxon>
        <taxon>Tracheophyta</taxon>
        <taxon>Spermatophyta</taxon>
        <taxon>Magnoliopsida</taxon>
        <taxon>eudicotyledons</taxon>
        <taxon>Gunneridae</taxon>
        <taxon>Pentapetalae</taxon>
        <taxon>asterids</taxon>
        <taxon>Ericales</taxon>
        <taxon>Ericaceae</taxon>
        <taxon>Ericoideae</taxon>
        <taxon>Rhodoreae</taxon>
        <taxon>Rhododendron</taxon>
    </lineage>
</organism>
<protein>
    <recommendedName>
        <fullName evidence="5">Transmembrane protein</fullName>
    </recommendedName>
</protein>